<evidence type="ECO:0000256" key="1">
    <source>
        <dbReference type="SAM" id="SignalP"/>
    </source>
</evidence>
<dbReference type="RefSeq" id="WP_106991400.1">
    <property type="nucleotide sequence ID" value="NZ_JAVEVW010000036.1"/>
</dbReference>
<comment type="caution">
    <text evidence="2">The sequence shown here is derived from an EMBL/GenBank/DDBJ whole genome shotgun (WGS) entry which is preliminary data.</text>
</comment>
<sequence length="189" mass="20814">MKTPIATLALLLLTGCQATFWARPPMPGGGCDPATRGQWVTPAGEDPQEERMRLSVDADCSLVAEKFRGNETTSRSGSTLVRMARLGDQPYAWLDANTLLAYEGVSHRTGSGDVMVFRYRVEGNRLRIWNANHLHVRALISDGRIRGGFDDNDEDEFNRITGAVPPALLSAPDFFEPTPMELVREGGRP</sequence>
<accession>A0A2P6M693</accession>
<protein>
    <recommendedName>
        <fullName evidence="4">Lipoprotein</fullName>
    </recommendedName>
</protein>
<organism evidence="2 3">
    <name type="scientific">Arenimonas caeni</name>
    <dbReference type="NCBI Taxonomy" id="2058085"/>
    <lineage>
        <taxon>Bacteria</taxon>
        <taxon>Pseudomonadati</taxon>
        <taxon>Pseudomonadota</taxon>
        <taxon>Gammaproteobacteria</taxon>
        <taxon>Lysobacterales</taxon>
        <taxon>Lysobacteraceae</taxon>
        <taxon>Arenimonas</taxon>
    </lineage>
</organism>
<evidence type="ECO:0000313" key="3">
    <source>
        <dbReference type="Proteomes" id="UP000241736"/>
    </source>
</evidence>
<dbReference type="Proteomes" id="UP000241736">
    <property type="component" value="Unassembled WGS sequence"/>
</dbReference>
<evidence type="ECO:0008006" key="4">
    <source>
        <dbReference type="Google" id="ProtNLM"/>
    </source>
</evidence>
<dbReference type="PROSITE" id="PS51257">
    <property type="entry name" value="PROKAR_LIPOPROTEIN"/>
    <property type="match status" value="1"/>
</dbReference>
<name>A0A2P6M693_9GAMM</name>
<keyword evidence="1" id="KW-0732">Signal</keyword>
<proteinExistence type="predicted"/>
<feature type="chain" id="PRO_5015203595" description="Lipoprotein" evidence="1">
    <location>
        <begin position="23"/>
        <end position="189"/>
    </location>
</feature>
<reference evidence="2 3" key="1">
    <citation type="submission" date="2018-03" db="EMBL/GenBank/DDBJ databases">
        <title>Arenimonas caeni sp. nov., isolated from activated sludge.</title>
        <authorList>
            <person name="Liu H."/>
        </authorList>
    </citation>
    <scope>NUCLEOTIDE SEQUENCE [LARGE SCALE GENOMIC DNA]</scope>
    <source>
        <strain evidence="3">z29</strain>
    </source>
</reference>
<feature type="signal peptide" evidence="1">
    <location>
        <begin position="1"/>
        <end position="22"/>
    </location>
</feature>
<evidence type="ECO:0000313" key="2">
    <source>
        <dbReference type="EMBL" id="PRH81445.1"/>
    </source>
</evidence>
<dbReference type="EMBL" id="PVLF01000024">
    <property type="protein sequence ID" value="PRH81445.1"/>
    <property type="molecule type" value="Genomic_DNA"/>
</dbReference>
<dbReference type="AlphaFoldDB" id="A0A2P6M693"/>
<keyword evidence="3" id="KW-1185">Reference proteome</keyword>
<gene>
    <name evidence="2" type="ORF">C6N40_12675</name>
</gene>